<dbReference type="AlphaFoldDB" id="A0A1B2I238"/>
<keyword evidence="2" id="KW-1185">Reference proteome</keyword>
<name>A0A1B2I238_9BACT</name>
<accession>A0A1B2I238</accession>
<proteinExistence type="predicted"/>
<reference evidence="1" key="1">
    <citation type="submission" date="2016-08" db="EMBL/GenBank/DDBJ databases">
        <title>Complete genome of Cloacibacillus porcorum.</title>
        <authorList>
            <person name="Looft T."/>
            <person name="Bayles D.O."/>
            <person name="Alt D.P."/>
        </authorList>
    </citation>
    <scope>NUCLEOTIDE SEQUENCE [LARGE SCALE GENOMIC DNA]</scope>
    <source>
        <strain evidence="1">CL-84</strain>
    </source>
</reference>
<organism evidence="1 2">
    <name type="scientific">Cloacibacillus porcorum</name>
    <dbReference type="NCBI Taxonomy" id="1197717"/>
    <lineage>
        <taxon>Bacteria</taxon>
        <taxon>Thermotogati</taxon>
        <taxon>Synergistota</taxon>
        <taxon>Synergistia</taxon>
        <taxon>Synergistales</taxon>
        <taxon>Synergistaceae</taxon>
        <taxon>Cloacibacillus</taxon>
    </lineage>
</organism>
<dbReference type="EMBL" id="CP016757">
    <property type="protein sequence ID" value="ANZ44007.1"/>
    <property type="molecule type" value="Genomic_DNA"/>
</dbReference>
<protein>
    <recommendedName>
        <fullName evidence="3">Nif11 domain-containing protein</fullName>
    </recommendedName>
</protein>
<dbReference type="GeneID" id="83056661"/>
<dbReference type="OrthoDB" id="7701at2"/>
<evidence type="ECO:0000313" key="1">
    <source>
        <dbReference type="EMBL" id="ANZ44007.1"/>
    </source>
</evidence>
<gene>
    <name evidence="1" type="ORF">BED41_02200</name>
</gene>
<dbReference type="RefSeq" id="WP_066742533.1">
    <property type="nucleotide sequence ID" value="NZ_CP016757.1"/>
</dbReference>
<dbReference type="KEGG" id="cpor:BED41_02200"/>
<dbReference type="Proteomes" id="UP000093044">
    <property type="component" value="Chromosome"/>
</dbReference>
<evidence type="ECO:0000313" key="2">
    <source>
        <dbReference type="Proteomes" id="UP000093044"/>
    </source>
</evidence>
<evidence type="ECO:0008006" key="3">
    <source>
        <dbReference type="Google" id="ProtNLM"/>
    </source>
</evidence>
<sequence>MRLKDAKRFFRDLMEDTTIRGKCIEIAMLPKRERGMALRALGYSFTPKELDDVLCREFYLMTEEERRLFGPGDLRDIVMGMWGNCM</sequence>